<feature type="compositionally biased region" description="Acidic residues" evidence="1">
    <location>
        <begin position="174"/>
        <end position="210"/>
    </location>
</feature>
<feature type="region of interest" description="Disordered" evidence="1">
    <location>
        <begin position="1"/>
        <end position="122"/>
    </location>
</feature>
<evidence type="ECO:0000256" key="1">
    <source>
        <dbReference type="SAM" id="MobiDB-lite"/>
    </source>
</evidence>
<protein>
    <submittedName>
        <fullName evidence="2">Uncharacterized protein</fullName>
    </submittedName>
</protein>
<reference evidence="2 3" key="1">
    <citation type="journal article" date="2012" name="Genome Biol.">
        <title>Genome and low-iron response of an oceanic diatom adapted to chronic iron limitation.</title>
        <authorList>
            <person name="Lommer M."/>
            <person name="Specht M."/>
            <person name="Roy A.S."/>
            <person name="Kraemer L."/>
            <person name="Andreson R."/>
            <person name="Gutowska M.A."/>
            <person name="Wolf J."/>
            <person name="Bergner S.V."/>
            <person name="Schilhabel M.B."/>
            <person name="Klostermeier U.C."/>
            <person name="Beiko R.G."/>
            <person name="Rosenstiel P."/>
            <person name="Hippler M."/>
            <person name="Laroche J."/>
        </authorList>
    </citation>
    <scope>NUCLEOTIDE SEQUENCE [LARGE SCALE GENOMIC DNA]</scope>
    <source>
        <strain evidence="2 3">CCMP1005</strain>
    </source>
</reference>
<feature type="non-terminal residue" evidence="2">
    <location>
        <position position="1"/>
    </location>
</feature>
<feature type="region of interest" description="Disordered" evidence="1">
    <location>
        <begin position="173"/>
        <end position="210"/>
    </location>
</feature>
<proteinExistence type="predicted"/>
<keyword evidence="3" id="KW-1185">Reference proteome</keyword>
<feature type="compositionally biased region" description="Low complexity" evidence="1">
    <location>
        <begin position="107"/>
        <end position="116"/>
    </location>
</feature>
<dbReference type="EMBL" id="AGNL01037078">
    <property type="protein sequence ID" value="EJK53760.1"/>
    <property type="molecule type" value="Genomic_DNA"/>
</dbReference>
<comment type="caution">
    <text evidence="2">The sequence shown here is derived from an EMBL/GenBank/DDBJ whole genome shotgun (WGS) entry which is preliminary data.</text>
</comment>
<gene>
    <name evidence="2" type="ORF">THAOC_26730</name>
</gene>
<feature type="compositionally biased region" description="Basic and acidic residues" evidence="1">
    <location>
        <begin position="16"/>
        <end position="31"/>
    </location>
</feature>
<dbReference type="AlphaFoldDB" id="K0RKP9"/>
<sequence>GVGGDGPEVQSVPADVEGRAVGESGGRRESADDGAQPEGRGGGRQGEPGRDRERRDRAGTEPGRDHHDERHDERRDHRPGDQVGPQLQAHAVRHHRRPDSLHRGIPRQVLRRGAGLRARHAPRPRLLQACRAELVHDGDERQARYLVWKYKGKKEALWRRLEAKYGVKVLNEWEWPEEEEEQGADGSEEEEEAEDLDGEGDGSDGGGDEL</sequence>
<name>K0RKP9_THAOC</name>
<organism evidence="2 3">
    <name type="scientific">Thalassiosira oceanica</name>
    <name type="common">Marine diatom</name>
    <dbReference type="NCBI Taxonomy" id="159749"/>
    <lineage>
        <taxon>Eukaryota</taxon>
        <taxon>Sar</taxon>
        <taxon>Stramenopiles</taxon>
        <taxon>Ochrophyta</taxon>
        <taxon>Bacillariophyta</taxon>
        <taxon>Coscinodiscophyceae</taxon>
        <taxon>Thalassiosirophycidae</taxon>
        <taxon>Thalassiosirales</taxon>
        <taxon>Thalassiosiraceae</taxon>
        <taxon>Thalassiosira</taxon>
    </lineage>
</organism>
<evidence type="ECO:0000313" key="2">
    <source>
        <dbReference type="EMBL" id="EJK53760.1"/>
    </source>
</evidence>
<dbReference type="Proteomes" id="UP000266841">
    <property type="component" value="Unassembled WGS sequence"/>
</dbReference>
<evidence type="ECO:0000313" key="3">
    <source>
        <dbReference type="Proteomes" id="UP000266841"/>
    </source>
</evidence>
<dbReference type="OrthoDB" id="42940at2759"/>
<dbReference type="eggNOG" id="ENOG502SK44">
    <property type="taxonomic scope" value="Eukaryota"/>
</dbReference>
<feature type="compositionally biased region" description="Basic and acidic residues" evidence="1">
    <location>
        <begin position="47"/>
        <end position="80"/>
    </location>
</feature>
<accession>K0RKP9</accession>